<organism evidence="2 3">
    <name type="scientific">Chryseobacterium oryctis</name>
    <dbReference type="NCBI Taxonomy" id="2952618"/>
    <lineage>
        <taxon>Bacteria</taxon>
        <taxon>Pseudomonadati</taxon>
        <taxon>Bacteroidota</taxon>
        <taxon>Flavobacteriia</taxon>
        <taxon>Flavobacteriales</taxon>
        <taxon>Weeksellaceae</taxon>
        <taxon>Chryseobacterium group</taxon>
        <taxon>Chryseobacterium</taxon>
    </lineage>
</organism>
<dbReference type="InterPro" id="IPR013320">
    <property type="entry name" value="ConA-like_dom_sf"/>
</dbReference>
<name>A0ABT3HJB6_9FLAO</name>
<dbReference type="EMBL" id="JAPDHV010000001">
    <property type="protein sequence ID" value="MCW3159894.1"/>
    <property type="molecule type" value="Genomic_DNA"/>
</dbReference>
<protein>
    <recommendedName>
        <fullName evidence="4">Inverse autotransporter beta-domain domain-containing protein</fullName>
    </recommendedName>
</protein>
<sequence length="529" mass="57889">MRKNYKNTSLLSLILITLSIFAKAQTDSTEAVSIYGFYAYFSSLKNVSTASELTIQGNASHTSTGVQLTPKIKSQFGGLYIDKRSVTSVNGLHVEFEYDMKGGVPESGKYGDGLSFFLYDGAITNPAIGARGAGLGYSFNRANNKSSDKRQAGLTGAYLGIALDQFGNFKHRRFQGESRINGIPQQWVWDISEPSHITLRGARGKSIDSNKGQGDGFTGYPLLITQSTLANGFGKKLNPNNGNFEDINLASPPNFELRNQNNEFRKVYMDLIPHFINGTTTDGFDIKVSIQNGENTSPIDVINYYHYKTSVTYIENANPKTTDYNESDDTGDSTTHILNANVPTKLKLGFAASTGESAQQHIIRNVKLTLPYSAITNDDTISTCKGQPVQIPVLENDIAYRGPISITNPPIAHKDYIDLRTFSFEKGPDESDGTPDLTLYRKKVTSEGTWIFNKNTGIVTFIPSNGFTGTANMTYSVKGFTKKDSTGKITEPFGDTAYRSIPSTITVNLKTTGCTSAVISNKMVTQDIK</sequence>
<evidence type="ECO:0000313" key="3">
    <source>
        <dbReference type="Proteomes" id="UP001163719"/>
    </source>
</evidence>
<reference evidence="2" key="1">
    <citation type="submission" date="2022-10" db="EMBL/GenBank/DDBJ databases">
        <title>Chryseobacterium babae sp. nov. isolated from the gut of the beetle Oryctes rhinoceros, and Chryseobacterium kimseyorum sp. nov., isolated from a stick insect rearing cage.</title>
        <authorList>
            <person name="Shelomi M."/>
            <person name="Han C.-J."/>
            <person name="Chen W.-M."/>
            <person name="Chen H.-K."/>
            <person name="Liaw S.-J."/>
            <person name="Muhle E."/>
            <person name="Clermont D."/>
        </authorList>
    </citation>
    <scope>NUCLEOTIDE SEQUENCE</scope>
    <source>
        <strain evidence="2">WLa1L2M3</strain>
    </source>
</reference>
<evidence type="ECO:0000256" key="1">
    <source>
        <dbReference type="SAM" id="SignalP"/>
    </source>
</evidence>
<keyword evidence="1" id="KW-0732">Signal</keyword>
<feature type="signal peptide" evidence="1">
    <location>
        <begin position="1"/>
        <end position="24"/>
    </location>
</feature>
<gene>
    <name evidence="2" type="ORF">OH806_01195</name>
</gene>
<dbReference type="Gene3D" id="2.60.120.200">
    <property type="match status" value="1"/>
</dbReference>
<dbReference type="Pfam" id="PF17963">
    <property type="entry name" value="Big_9"/>
    <property type="match status" value="1"/>
</dbReference>
<dbReference type="RefSeq" id="WP_264741867.1">
    <property type="nucleotide sequence ID" value="NZ_JAPDHV010000001.1"/>
</dbReference>
<feature type="chain" id="PRO_5045524875" description="Inverse autotransporter beta-domain domain-containing protein" evidence="1">
    <location>
        <begin position="25"/>
        <end position="529"/>
    </location>
</feature>
<accession>A0ABT3HJB6</accession>
<dbReference type="Proteomes" id="UP001163719">
    <property type="component" value="Unassembled WGS sequence"/>
</dbReference>
<evidence type="ECO:0008006" key="4">
    <source>
        <dbReference type="Google" id="ProtNLM"/>
    </source>
</evidence>
<evidence type="ECO:0000313" key="2">
    <source>
        <dbReference type="EMBL" id="MCW3159894.1"/>
    </source>
</evidence>
<dbReference type="SUPFAM" id="SSF49899">
    <property type="entry name" value="Concanavalin A-like lectins/glucanases"/>
    <property type="match status" value="1"/>
</dbReference>
<comment type="caution">
    <text evidence="2">The sequence shown here is derived from an EMBL/GenBank/DDBJ whole genome shotgun (WGS) entry which is preliminary data.</text>
</comment>
<keyword evidence="3" id="KW-1185">Reference proteome</keyword>
<proteinExistence type="predicted"/>